<sequence>YILYIHTTIYFLQELGLTASLPNVRPRMMEITRFIQFEVWSDELLEAFRTGLCCKGCFFIRFEVMRCCGGSRRHVQQK</sequence>
<dbReference type="Proteomes" id="UP000261520">
    <property type="component" value="Unplaced"/>
</dbReference>
<reference evidence="1" key="2">
    <citation type="submission" date="2025-09" db="UniProtKB">
        <authorList>
            <consortium name="Ensembl"/>
        </authorList>
    </citation>
    <scope>IDENTIFICATION</scope>
</reference>
<evidence type="ECO:0000313" key="1">
    <source>
        <dbReference type="Ensembl" id="ENSPMGP00000019459.1"/>
    </source>
</evidence>
<protein>
    <submittedName>
        <fullName evidence="1">Uncharacterized protein</fullName>
    </submittedName>
</protein>
<dbReference type="AlphaFoldDB" id="A0A3B4AS83"/>
<evidence type="ECO:0000313" key="2">
    <source>
        <dbReference type="Proteomes" id="UP000261520"/>
    </source>
</evidence>
<name>A0A3B4AS83_9GOBI</name>
<keyword evidence="2" id="KW-1185">Reference proteome</keyword>
<dbReference type="Ensembl" id="ENSPMGT00000020741.1">
    <property type="protein sequence ID" value="ENSPMGP00000019459.1"/>
    <property type="gene ID" value="ENSPMGG00000015803.1"/>
</dbReference>
<organism evidence="1 2">
    <name type="scientific">Periophthalmus magnuspinnatus</name>
    <dbReference type="NCBI Taxonomy" id="409849"/>
    <lineage>
        <taxon>Eukaryota</taxon>
        <taxon>Metazoa</taxon>
        <taxon>Chordata</taxon>
        <taxon>Craniata</taxon>
        <taxon>Vertebrata</taxon>
        <taxon>Euteleostomi</taxon>
        <taxon>Actinopterygii</taxon>
        <taxon>Neopterygii</taxon>
        <taxon>Teleostei</taxon>
        <taxon>Neoteleostei</taxon>
        <taxon>Acanthomorphata</taxon>
        <taxon>Gobiaria</taxon>
        <taxon>Gobiiformes</taxon>
        <taxon>Gobioidei</taxon>
        <taxon>Gobiidae</taxon>
        <taxon>Oxudercinae</taxon>
        <taxon>Periophthalmus</taxon>
    </lineage>
</organism>
<reference evidence="1" key="1">
    <citation type="submission" date="2025-08" db="UniProtKB">
        <authorList>
            <consortium name="Ensembl"/>
        </authorList>
    </citation>
    <scope>IDENTIFICATION</scope>
</reference>
<proteinExistence type="predicted"/>
<accession>A0A3B4AS83</accession>